<dbReference type="EMBL" id="JAANIC010004392">
    <property type="protein sequence ID" value="KAG5334959.1"/>
    <property type="molecule type" value="Genomic_DNA"/>
</dbReference>
<comment type="caution">
    <text evidence="1">The sequence shown here is derived from an EMBL/GenBank/DDBJ whole genome shotgun (WGS) entry which is preliminary data.</text>
</comment>
<reference evidence="1" key="1">
    <citation type="submission" date="2020-03" db="EMBL/GenBank/DDBJ databases">
        <title>Relaxed selection underlies rapid genomic changes in the transitions from sociality to social parasitism in ants.</title>
        <authorList>
            <person name="Bi X."/>
        </authorList>
    </citation>
    <scope>NUCLEOTIDE SEQUENCE</scope>
    <source>
        <strain evidence="1">BGI-DK2014a</strain>
        <tissue evidence="1">Whole body</tissue>
    </source>
</reference>
<dbReference type="Proteomes" id="UP000669903">
    <property type="component" value="Unassembled WGS sequence"/>
</dbReference>
<feature type="non-terminal residue" evidence="1">
    <location>
        <position position="70"/>
    </location>
</feature>
<proteinExistence type="predicted"/>
<evidence type="ECO:0000313" key="2">
    <source>
        <dbReference type="Proteomes" id="UP000669903"/>
    </source>
</evidence>
<keyword evidence="2" id="KW-1185">Reference proteome</keyword>
<gene>
    <name evidence="1" type="primary">Gld_12</name>
    <name evidence="1" type="ORF">G6Z76_0003819</name>
</gene>
<evidence type="ECO:0000313" key="1">
    <source>
        <dbReference type="EMBL" id="KAG5334959.1"/>
    </source>
</evidence>
<accession>A0A836JWK0</accession>
<protein>
    <submittedName>
        <fullName evidence="1">DHGL dehydrogenase</fullName>
    </submittedName>
</protein>
<name>A0A836JWK0_9HYME</name>
<sequence>MLPIDMSVSPQCPMLGPSLAQSCPGTQYMIFMTLLDMLIQSQEKVSQTCERVRPKISPEYQYDFIVVGGE</sequence>
<organism evidence="1 2">
    <name type="scientific">Acromyrmex charruanus</name>
    <dbReference type="NCBI Taxonomy" id="2715315"/>
    <lineage>
        <taxon>Eukaryota</taxon>
        <taxon>Metazoa</taxon>
        <taxon>Ecdysozoa</taxon>
        <taxon>Arthropoda</taxon>
        <taxon>Hexapoda</taxon>
        <taxon>Insecta</taxon>
        <taxon>Pterygota</taxon>
        <taxon>Neoptera</taxon>
        <taxon>Endopterygota</taxon>
        <taxon>Hymenoptera</taxon>
        <taxon>Apocrita</taxon>
        <taxon>Aculeata</taxon>
        <taxon>Formicoidea</taxon>
        <taxon>Formicidae</taxon>
        <taxon>Myrmicinae</taxon>
        <taxon>Acromyrmex</taxon>
    </lineage>
</organism>
<dbReference type="AlphaFoldDB" id="A0A836JWK0"/>
<feature type="non-terminal residue" evidence="1">
    <location>
        <position position="1"/>
    </location>
</feature>